<proteinExistence type="predicted"/>
<feature type="chain" id="PRO_5035181481" evidence="2">
    <location>
        <begin position="22"/>
        <end position="327"/>
    </location>
</feature>
<name>A0A8J4PS82_9MYCE</name>
<dbReference type="AlphaFoldDB" id="A0A8J4PS82"/>
<organism evidence="3 4">
    <name type="scientific">Polysphondylium violaceum</name>
    <dbReference type="NCBI Taxonomy" id="133409"/>
    <lineage>
        <taxon>Eukaryota</taxon>
        <taxon>Amoebozoa</taxon>
        <taxon>Evosea</taxon>
        <taxon>Eumycetozoa</taxon>
        <taxon>Dictyostelia</taxon>
        <taxon>Dictyosteliales</taxon>
        <taxon>Dictyosteliaceae</taxon>
        <taxon>Polysphondylium</taxon>
    </lineage>
</organism>
<protein>
    <submittedName>
        <fullName evidence="3">Uncharacterized protein</fullName>
    </submittedName>
</protein>
<reference evidence="3" key="1">
    <citation type="submission" date="2020-01" db="EMBL/GenBank/DDBJ databases">
        <title>Development of genomics and gene disruption for Polysphondylium violaceum indicates a role for the polyketide synthase stlB in stalk morphogenesis.</title>
        <authorList>
            <person name="Narita B."/>
            <person name="Kawabe Y."/>
            <person name="Kin K."/>
            <person name="Saito T."/>
            <person name="Gibbs R."/>
            <person name="Kuspa A."/>
            <person name="Muzny D."/>
            <person name="Queller D."/>
            <person name="Richards S."/>
            <person name="Strassman J."/>
            <person name="Sucgang R."/>
            <person name="Worley K."/>
            <person name="Schaap P."/>
        </authorList>
    </citation>
    <scope>NUCLEOTIDE SEQUENCE</scope>
    <source>
        <strain evidence="3">QSvi11</strain>
    </source>
</reference>
<dbReference type="Proteomes" id="UP000695562">
    <property type="component" value="Unassembled WGS sequence"/>
</dbReference>
<accession>A0A8J4PS82</accession>
<comment type="caution">
    <text evidence="3">The sequence shown here is derived from an EMBL/GenBank/DDBJ whole genome shotgun (WGS) entry which is preliminary data.</text>
</comment>
<evidence type="ECO:0000313" key="4">
    <source>
        <dbReference type="Proteomes" id="UP000695562"/>
    </source>
</evidence>
<sequence length="327" mass="36499">MFYKYLFLLFVLSFNIIEIKGLFQLSNDFNLNLTYSILIKEVDYYGISRASMPIDFSLFQISSSTIDSNGNRVKQMSRSIDSGNGFFFVNVTYTEYAVETQLTSPFISSTSPKVTFINSPGTGAFNLTIDKYPLRNSNNGLYCFFNPTLQKSTDFEIEFTNSSVFGIKTSSILFSSSNKQLEFRARNMWFGYENDEPTEFNLVLLESISTPESAYSNFSLRAKPTKNANIYFDYFVFERNTDSSINSQSNSVSESESSLSSESKSEDSSSNPSNTTTTTTTSGSSTTTTSTSSTSTTTTGNNDKPSFGIILSWNSFSFILTLLLLVI</sequence>
<feature type="signal peptide" evidence="2">
    <location>
        <begin position="1"/>
        <end position="21"/>
    </location>
</feature>
<gene>
    <name evidence="3" type="ORF">CYY_006233</name>
</gene>
<evidence type="ECO:0000256" key="1">
    <source>
        <dbReference type="SAM" id="MobiDB-lite"/>
    </source>
</evidence>
<feature type="compositionally biased region" description="Low complexity" evidence="1">
    <location>
        <begin position="244"/>
        <end position="299"/>
    </location>
</feature>
<feature type="region of interest" description="Disordered" evidence="1">
    <location>
        <begin position="244"/>
        <end position="301"/>
    </location>
</feature>
<keyword evidence="4" id="KW-1185">Reference proteome</keyword>
<dbReference type="EMBL" id="AJWJ01000278">
    <property type="protein sequence ID" value="KAF2072457.1"/>
    <property type="molecule type" value="Genomic_DNA"/>
</dbReference>
<evidence type="ECO:0000256" key="2">
    <source>
        <dbReference type="SAM" id="SignalP"/>
    </source>
</evidence>
<evidence type="ECO:0000313" key="3">
    <source>
        <dbReference type="EMBL" id="KAF2072457.1"/>
    </source>
</evidence>
<keyword evidence="2" id="KW-0732">Signal</keyword>